<dbReference type="Proteomes" id="UP000827976">
    <property type="component" value="Chromosome 13"/>
</dbReference>
<evidence type="ECO:0000313" key="2">
    <source>
        <dbReference type="Proteomes" id="UP000827976"/>
    </source>
</evidence>
<protein>
    <submittedName>
        <fullName evidence="1">DNA mismatch repair protein MutS core domain-containing protein</fullName>
    </submittedName>
</protein>
<name>A0ACB7UXZ5_DIOAL</name>
<keyword evidence="2" id="KW-1185">Reference proteome</keyword>
<gene>
    <name evidence="1" type="ORF">IHE45_13G056200</name>
</gene>
<reference evidence="2" key="1">
    <citation type="journal article" date="2022" name="Nat. Commun.">
        <title>Chromosome evolution and the genetic basis of agronomically important traits in greater yam.</title>
        <authorList>
            <person name="Bredeson J.V."/>
            <person name="Lyons J.B."/>
            <person name="Oniyinde I.O."/>
            <person name="Okereke N.R."/>
            <person name="Kolade O."/>
            <person name="Nnabue I."/>
            <person name="Nwadili C.O."/>
            <person name="Hribova E."/>
            <person name="Parker M."/>
            <person name="Nwogha J."/>
            <person name="Shu S."/>
            <person name="Carlson J."/>
            <person name="Kariba R."/>
            <person name="Muthemba S."/>
            <person name="Knop K."/>
            <person name="Barton G.J."/>
            <person name="Sherwood A.V."/>
            <person name="Lopez-Montes A."/>
            <person name="Asiedu R."/>
            <person name="Jamnadass R."/>
            <person name="Muchugi A."/>
            <person name="Goodstein D."/>
            <person name="Egesi C.N."/>
            <person name="Featherston J."/>
            <person name="Asfaw A."/>
            <person name="Simpson G.G."/>
            <person name="Dolezel J."/>
            <person name="Hendre P.S."/>
            <person name="Van Deynze A."/>
            <person name="Kumar P.L."/>
            <person name="Obidiegwu J.E."/>
            <person name="Bhattacharjee R."/>
            <person name="Rokhsar D.S."/>
        </authorList>
    </citation>
    <scope>NUCLEOTIDE SEQUENCE [LARGE SCALE GENOMIC DNA]</scope>
    <source>
        <strain evidence="2">cv. TDa95/00328</strain>
    </source>
</reference>
<comment type="caution">
    <text evidence="1">The sequence shown here is derived from an EMBL/GenBank/DDBJ whole genome shotgun (WGS) entry which is preliminary data.</text>
</comment>
<organism evidence="1 2">
    <name type="scientific">Dioscorea alata</name>
    <name type="common">Purple yam</name>
    <dbReference type="NCBI Taxonomy" id="55571"/>
    <lineage>
        <taxon>Eukaryota</taxon>
        <taxon>Viridiplantae</taxon>
        <taxon>Streptophyta</taxon>
        <taxon>Embryophyta</taxon>
        <taxon>Tracheophyta</taxon>
        <taxon>Spermatophyta</taxon>
        <taxon>Magnoliopsida</taxon>
        <taxon>Liliopsida</taxon>
        <taxon>Dioscoreales</taxon>
        <taxon>Dioscoreaceae</taxon>
        <taxon>Dioscorea</taxon>
    </lineage>
</organism>
<dbReference type="EMBL" id="CM037023">
    <property type="protein sequence ID" value="KAH7665786.1"/>
    <property type="molecule type" value="Genomic_DNA"/>
</dbReference>
<sequence>MVIIVPQVKLAPDGMVGVSELVDKYYTLNKKITISRGCFDDTKGAMLVNNLATKKPSALGLDTYYKQYYLCLVATAATIKWIEAEKGVIVTDHSLPVTFNGSFGHMNIDATSVWNLEMIDLLHIELWGSSNKKRSLFHMLKTTKTIGETRLLRPNLLRPLKEINTINARVNIADELMSNEELFFGLSQGLCKFPKETDKVLSHFCFKPKKVTDVVLKPANGRKSQMLISSIIILKTALDALPFLSKVLTDAKSFLLCNIYRSICENPKYEEMRKRFGYLCEIFCLNCMFIKISYTQ</sequence>
<evidence type="ECO:0000313" key="1">
    <source>
        <dbReference type="EMBL" id="KAH7665786.1"/>
    </source>
</evidence>
<proteinExistence type="predicted"/>
<accession>A0ACB7UXZ5</accession>